<accession>A0A4Y7SX65</accession>
<proteinExistence type="predicted"/>
<reference evidence="1 2" key="1">
    <citation type="journal article" date="2019" name="Nat. Ecol. Evol.">
        <title>Megaphylogeny resolves global patterns of mushroom evolution.</title>
        <authorList>
            <person name="Varga T."/>
            <person name="Krizsan K."/>
            <person name="Foldi C."/>
            <person name="Dima B."/>
            <person name="Sanchez-Garcia M."/>
            <person name="Sanchez-Ramirez S."/>
            <person name="Szollosi G.J."/>
            <person name="Szarkandi J.G."/>
            <person name="Papp V."/>
            <person name="Albert L."/>
            <person name="Andreopoulos W."/>
            <person name="Angelini C."/>
            <person name="Antonin V."/>
            <person name="Barry K.W."/>
            <person name="Bougher N.L."/>
            <person name="Buchanan P."/>
            <person name="Buyck B."/>
            <person name="Bense V."/>
            <person name="Catcheside P."/>
            <person name="Chovatia M."/>
            <person name="Cooper J."/>
            <person name="Damon W."/>
            <person name="Desjardin D."/>
            <person name="Finy P."/>
            <person name="Geml J."/>
            <person name="Haridas S."/>
            <person name="Hughes K."/>
            <person name="Justo A."/>
            <person name="Karasinski D."/>
            <person name="Kautmanova I."/>
            <person name="Kiss B."/>
            <person name="Kocsube S."/>
            <person name="Kotiranta H."/>
            <person name="LaButti K.M."/>
            <person name="Lechner B.E."/>
            <person name="Liimatainen K."/>
            <person name="Lipzen A."/>
            <person name="Lukacs Z."/>
            <person name="Mihaltcheva S."/>
            <person name="Morgado L.N."/>
            <person name="Niskanen T."/>
            <person name="Noordeloos M.E."/>
            <person name="Ohm R.A."/>
            <person name="Ortiz-Santana B."/>
            <person name="Ovrebo C."/>
            <person name="Racz N."/>
            <person name="Riley R."/>
            <person name="Savchenko A."/>
            <person name="Shiryaev A."/>
            <person name="Soop K."/>
            <person name="Spirin V."/>
            <person name="Szebenyi C."/>
            <person name="Tomsovsky M."/>
            <person name="Tulloss R.E."/>
            <person name="Uehling J."/>
            <person name="Grigoriev I.V."/>
            <person name="Vagvolgyi C."/>
            <person name="Papp T."/>
            <person name="Martin F.M."/>
            <person name="Miettinen O."/>
            <person name="Hibbett D.S."/>
            <person name="Nagy L.G."/>
        </authorList>
    </citation>
    <scope>NUCLEOTIDE SEQUENCE [LARGE SCALE GENOMIC DNA]</scope>
    <source>
        <strain evidence="1 2">FP101781</strain>
    </source>
</reference>
<dbReference type="AlphaFoldDB" id="A0A4Y7SX65"/>
<comment type="caution">
    <text evidence="1">The sequence shown here is derived from an EMBL/GenBank/DDBJ whole genome shotgun (WGS) entry which is preliminary data.</text>
</comment>
<dbReference type="Proteomes" id="UP000298030">
    <property type="component" value="Unassembled WGS sequence"/>
</dbReference>
<protein>
    <submittedName>
        <fullName evidence="1">Uncharacterized protein</fullName>
    </submittedName>
</protein>
<dbReference type="EMBL" id="QPFP01000050">
    <property type="protein sequence ID" value="TEB26224.1"/>
    <property type="molecule type" value="Genomic_DNA"/>
</dbReference>
<gene>
    <name evidence="1" type="ORF">FA13DRAFT_1737637</name>
</gene>
<sequence>TDDNFDFILQTFQELLAVDPVDISLPSLIEVALSVPTIPTAEALALAAYAAAKARPEKADVVLDKVLWTLRDDEVEALKLVDEDGLSNSFKQVFDRQFNEITTDNIYLSEESSNDELKNVSGDSPVLRAVFIQSIAARTELVDSKHHIQVARLGLGLDECSSDGKAVMQKAVPLVFLTVGGCTAVEEIVRVGNTRDEVLNSVNRLKDSDASSLAMNQVAALADLKYDSLTSGQEVWRTVFGE</sequence>
<keyword evidence="2" id="KW-1185">Reference proteome</keyword>
<feature type="non-terminal residue" evidence="1">
    <location>
        <position position="1"/>
    </location>
</feature>
<evidence type="ECO:0000313" key="2">
    <source>
        <dbReference type="Proteomes" id="UP000298030"/>
    </source>
</evidence>
<evidence type="ECO:0000313" key="1">
    <source>
        <dbReference type="EMBL" id="TEB26224.1"/>
    </source>
</evidence>
<organism evidence="1 2">
    <name type="scientific">Coprinellus micaceus</name>
    <name type="common">Glistening ink-cap mushroom</name>
    <name type="synonym">Coprinus micaceus</name>
    <dbReference type="NCBI Taxonomy" id="71717"/>
    <lineage>
        <taxon>Eukaryota</taxon>
        <taxon>Fungi</taxon>
        <taxon>Dikarya</taxon>
        <taxon>Basidiomycota</taxon>
        <taxon>Agaricomycotina</taxon>
        <taxon>Agaricomycetes</taxon>
        <taxon>Agaricomycetidae</taxon>
        <taxon>Agaricales</taxon>
        <taxon>Agaricineae</taxon>
        <taxon>Psathyrellaceae</taxon>
        <taxon>Coprinellus</taxon>
    </lineage>
</organism>
<name>A0A4Y7SX65_COPMI</name>